<evidence type="ECO:0000313" key="2">
    <source>
        <dbReference type="Proteomes" id="UP000652761"/>
    </source>
</evidence>
<evidence type="ECO:0000313" key="1">
    <source>
        <dbReference type="EMBL" id="MQL99705.1"/>
    </source>
</evidence>
<proteinExistence type="predicted"/>
<dbReference type="EMBL" id="NMUH01002395">
    <property type="protein sequence ID" value="MQL99705.1"/>
    <property type="molecule type" value="Genomic_DNA"/>
</dbReference>
<dbReference type="Proteomes" id="UP000652761">
    <property type="component" value="Unassembled WGS sequence"/>
</dbReference>
<comment type="caution">
    <text evidence="1">The sequence shown here is derived from an EMBL/GenBank/DDBJ whole genome shotgun (WGS) entry which is preliminary data.</text>
</comment>
<keyword evidence="2" id="KW-1185">Reference proteome</keyword>
<dbReference type="Pfam" id="PF08284">
    <property type="entry name" value="RVP_2"/>
    <property type="match status" value="1"/>
</dbReference>
<name>A0A843VUV7_COLES</name>
<dbReference type="AlphaFoldDB" id="A0A843VUV7"/>
<gene>
    <name evidence="1" type="ORF">Taro_032429</name>
</gene>
<sequence>MVITRAQGEAPNLIEGIISLLNFFSRTLIDPSALHSFISEDFIDSMVQPFEKRQCELVVEVPSEDLMLTTCYLDDVPIMIQDWLEAYGAVIDCQKKRVRFNHPGGNMFEFKVYLFA</sequence>
<protein>
    <submittedName>
        <fullName evidence="1">Uncharacterized protein</fullName>
    </submittedName>
</protein>
<dbReference type="OrthoDB" id="696334at2759"/>
<accession>A0A843VUV7</accession>
<organism evidence="1 2">
    <name type="scientific">Colocasia esculenta</name>
    <name type="common">Wild taro</name>
    <name type="synonym">Arum esculentum</name>
    <dbReference type="NCBI Taxonomy" id="4460"/>
    <lineage>
        <taxon>Eukaryota</taxon>
        <taxon>Viridiplantae</taxon>
        <taxon>Streptophyta</taxon>
        <taxon>Embryophyta</taxon>
        <taxon>Tracheophyta</taxon>
        <taxon>Spermatophyta</taxon>
        <taxon>Magnoliopsida</taxon>
        <taxon>Liliopsida</taxon>
        <taxon>Araceae</taxon>
        <taxon>Aroideae</taxon>
        <taxon>Colocasieae</taxon>
        <taxon>Colocasia</taxon>
    </lineage>
</organism>
<reference evidence="1" key="1">
    <citation type="submission" date="2017-07" db="EMBL/GenBank/DDBJ databases">
        <title>Taro Niue Genome Assembly and Annotation.</title>
        <authorList>
            <person name="Atibalentja N."/>
            <person name="Keating K."/>
            <person name="Fields C.J."/>
        </authorList>
    </citation>
    <scope>NUCLEOTIDE SEQUENCE</scope>
    <source>
        <strain evidence="1">Niue_2</strain>
        <tissue evidence="1">Leaf</tissue>
    </source>
</reference>